<proteinExistence type="inferred from homology"/>
<evidence type="ECO:0000256" key="7">
    <source>
        <dbReference type="ARBA" id="ARBA00022741"/>
    </source>
</evidence>
<organism evidence="11 12">
    <name type="scientific">Petrotoga olearia</name>
    <dbReference type="NCBI Taxonomy" id="156203"/>
    <lineage>
        <taxon>Bacteria</taxon>
        <taxon>Thermotogati</taxon>
        <taxon>Thermotogota</taxon>
        <taxon>Thermotogae</taxon>
        <taxon>Petrotogales</taxon>
        <taxon>Petrotogaceae</taxon>
        <taxon>Petrotoga</taxon>
    </lineage>
</organism>
<sequence length="161" mass="18685">MQMGSEQPIISYNKLNLKQIQKLGTTVSKYLFPGAKLLLFGNLGTGKTTLTSYIVNSLSKNPINVTSPTFSLVKVYDTNPTIYHIDLYRLNDPQEIEYLDVFLDPKGIYIIEWADFLDYLTPEERLEIHISYNEDIRFRDVKIEGFGEKYKEMETSIEKEQ</sequence>
<keyword evidence="6" id="KW-0479">Metal-binding</keyword>
<comment type="caution">
    <text evidence="11">The sequence shown here is derived from an EMBL/GenBank/DDBJ whole genome shotgun (WGS) entry which is preliminary data.</text>
</comment>
<evidence type="ECO:0000256" key="5">
    <source>
        <dbReference type="ARBA" id="ARBA00022694"/>
    </source>
</evidence>
<dbReference type="InterPro" id="IPR027417">
    <property type="entry name" value="P-loop_NTPase"/>
</dbReference>
<evidence type="ECO:0000256" key="2">
    <source>
        <dbReference type="ARBA" id="ARBA00007599"/>
    </source>
</evidence>
<dbReference type="Gene3D" id="3.40.50.300">
    <property type="entry name" value="P-loop containing nucleotide triphosphate hydrolases"/>
    <property type="match status" value="1"/>
</dbReference>
<gene>
    <name evidence="11" type="ORF">C8D75_1582</name>
</gene>
<evidence type="ECO:0000313" key="11">
    <source>
        <dbReference type="EMBL" id="RMA71484.1"/>
    </source>
</evidence>
<evidence type="ECO:0000256" key="9">
    <source>
        <dbReference type="ARBA" id="ARBA00022842"/>
    </source>
</evidence>
<evidence type="ECO:0000256" key="8">
    <source>
        <dbReference type="ARBA" id="ARBA00022840"/>
    </source>
</evidence>
<keyword evidence="5" id="KW-0819">tRNA processing</keyword>
<dbReference type="EMBL" id="REFG01000008">
    <property type="protein sequence ID" value="RMA71484.1"/>
    <property type="molecule type" value="Genomic_DNA"/>
</dbReference>
<name>A0ABX9UD24_9BACT</name>
<accession>A0ABX9UD24</accession>
<evidence type="ECO:0000256" key="4">
    <source>
        <dbReference type="ARBA" id="ARBA00022490"/>
    </source>
</evidence>
<dbReference type="Proteomes" id="UP000279669">
    <property type="component" value="Unassembled WGS sequence"/>
</dbReference>
<reference evidence="11 12" key="1">
    <citation type="submission" date="2018-10" db="EMBL/GenBank/DDBJ databases">
        <title>Genomic Encyclopedia of Type Strains, Phase IV (KMG-IV): sequencing the most valuable type-strain genomes for metagenomic binning, comparative biology and taxonomic classification.</title>
        <authorList>
            <person name="Goeker M."/>
        </authorList>
    </citation>
    <scope>NUCLEOTIDE SEQUENCE [LARGE SCALE GENOMIC DNA]</scope>
    <source>
        <strain evidence="11 12">DSM 13574</strain>
    </source>
</reference>
<evidence type="ECO:0000256" key="3">
    <source>
        <dbReference type="ARBA" id="ARBA00019010"/>
    </source>
</evidence>
<dbReference type="InterPro" id="IPR003442">
    <property type="entry name" value="T6A_TsaE"/>
</dbReference>
<evidence type="ECO:0000256" key="1">
    <source>
        <dbReference type="ARBA" id="ARBA00004496"/>
    </source>
</evidence>
<comment type="subcellular location">
    <subcellularLocation>
        <location evidence="1">Cytoplasm</location>
    </subcellularLocation>
</comment>
<dbReference type="PANTHER" id="PTHR33540:SF2">
    <property type="entry name" value="TRNA THREONYLCARBAMOYLADENOSINE BIOSYNTHESIS PROTEIN TSAE"/>
    <property type="match status" value="1"/>
</dbReference>
<dbReference type="SUPFAM" id="SSF52540">
    <property type="entry name" value="P-loop containing nucleoside triphosphate hydrolases"/>
    <property type="match status" value="1"/>
</dbReference>
<dbReference type="Pfam" id="PF02367">
    <property type="entry name" value="TsaE"/>
    <property type="match status" value="1"/>
</dbReference>
<keyword evidence="7" id="KW-0547">Nucleotide-binding</keyword>
<evidence type="ECO:0000313" key="12">
    <source>
        <dbReference type="Proteomes" id="UP000279669"/>
    </source>
</evidence>
<keyword evidence="12" id="KW-1185">Reference proteome</keyword>
<protein>
    <recommendedName>
        <fullName evidence="3">tRNA threonylcarbamoyladenosine biosynthesis protein TsaE</fullName>
    </recommendedName>
    <alternativeName>
        <fullName evidence="10">t(6)A37 threonylcarbamoyladenosine biosynthesis protein TsaE</fullName>
    </alternativeName>
</protein>
<keyword evidence="8" id="KW-0067">ATP-binding</keyword>
<evidence type="ECO:0000256" key="6">
    <source>
        <dbReference type="ARBA" id="ARBA00022723"/>
    </source>
</evidence>
<keyword evidence="9" id="KW-0460">Magnesium</keyword>
<comment type="similarity">
    <text evidence="2">Belongs to the TsaE family.</text>
</comment>
<keyword evidence="4" id="KW-0963">Cytoplasm</keyword>
<dbReference type="PANTHER" id="PTHR33540">
    <property type="entry name" value="TRNA THREONYLCARBAMOYLADENOSINE BIOSYNTHESIS PROTEIN TSAE"/>
    <property type="match status" value="1"/>
</dbReference>
<evidence type="ECO:0000256" key="10">
    <source>
        <dbReference type="ARBA" id="ARBA00032441"/>
    </source>
</evidence>
<dbReference type="NCBIfam" id="TIGR00150">
    <property type="entry name" value="T6A_YjeE"/>
    <property type="match status" value="1"/>
</dbReference>
<dbReference type="RefSeq" id="WP_103067117.1">
    <property type="nucleotide sequence ID" value="NZ_REFG01000008.1"/>
</dbReference>